<dbReference type="EMBL" id="BAAANE010000005">
    <property type="protein sequence ID" value="GAA1639859.1"/>
    <property type="molecule type" value="Genomic_DNA"/>
</dbReference>
<reference evidence="2 3" key="1">
    <citation type="journal article" date="2019" name="Int. J. Syst. Evol. Microbiol.">
        <title>The Global Catalogue of Microorganisms (GCM) 10K type strain sequencing project: providing services to taxonomists for standard genome sequencing and annotation.</title>
        <authorList>
            <consortium name="The Broad Institute Genomics Platform"/>
            <consortium name="The Broad Institute Genome Sequencing Center for Infectious Disease"/>
            <person name="Wu L."/>
            <person name="Ma J."/>
        </authorList>
    </citation>
    <scope>NUCLEOTIDE SEQUENCE [LARGE SCALE GENOMIC DNA]</scope>
    <source>
        <strain evidence="2 3">JCM 14306</strain>
    </source>
</reference>
<name>A0ABN2FBX0_9ACTN</name>
<proteinExistence type="predicted"/>
<dbReference type="Proteomes" id="UP001501319">
    <property type="component" value="Unassembled WGS sequence"/>
</dbReference>
<evidence type="ECO:0000313" key="2">
    <source>
        <dbReference type="EMBL" id="GAA1639859.1"/>
    </source>
</evidence>
<organism evidence="2 3">
    <name type="scientific">Kribbella alba</name>
    <dbReference type="NCBI Taxonomy" id="190197"/>
    <lineage>
        <taxon>Bacteria</taxon>
        <taxon>Bacillati</taxon>
        <taxon>Actinomycetota</taxon>
        <taxon>Actinomycetes</taxon>
        <taxon>Propionibacteriales</taxon>
        <taxon>Kribbellaceae</taxon>
        <taxon>Kribbella</taxon>
    </lineage>
</organism>
<comment type="caution">
    <text evidence="2">The sequence shown here is derived from an EMBL/GenBank/DDBJ whole genome shotgun (WGS) entry which is preliminary data.</text>
</comment>
<evidence type="ECO:0000313" key="3">
    <source>
        <dbReference type="Proteomes" id="UP001501319"/>
    </source>
</evidence>
<gene>
    <name evidence="2" type="ORF">GCM10009744_31820</name>
</gene>
<protein>
    <submittedName>
        <fullName evidence="2">Uncharacterized protein</fullName>
    </submittedName>
</protein>
<feature type="compositionally biased region" description="Basic and acidic residues" evidence="1">
    <location>
        <begin position="19"/>
        <end position="35"/>
    </location>
</feature>
<keyword evidence="3" id="KW-1185">Reference proteome</keyword>
<evidence type="ECO:0000256" key="1">
    <source>
        <dbReference type="SAM" id="MobiDB-lite"/>
    </source>
</evidence>
<accession>A0ABN2FBX0</accession>
<feature type="region of interest" description="Disordered" evidence="1">
    <location>
        <begin position="1"/>
        <end position="47"/>
    </location>
</feature>
<sequence length="90" mass="10224">MPPPNAGRDAPSPSYDQGRLLRGDNRDLPQQDDRPTSGLPNRHPLPRILQILPRRGSARQRSAVYNCQLLNHPVPTQRDTFRTTCPPNHR</sequence>